<protein>
    <submittedName>
        <fullName evidence="1">Uncharacterized protein</fullName>
    </submittedName>
</protein>
<accession>A0A0E9V745</accession>
<name>A0A0E9V745_ANGAN</name>
<proteinExistence type="predicted"/>
<dbReference type="AlphaFoldDB" id="A0A0E9V745"/>
<evidence type="ECO:0000313" key="1">
    <source>
        <dbReference type="EMBL" id="JAH73260.1"/>
    </source>
</evidence>
<dbReference type="EMBL" id="GBXM01035317">
    <property type="protein sequence ID" value="JAH73260.1"/>
    <property type="molecule type" value="Transcribed_RNA"/>
</dbReference>
<reference evidence="1" key="1">
    <citation type="submission" date="2014-11" db="EMBL/GenBank/DDBJ databases">
        <authorList>
            <person name="Amaro Gonzalez C."/>
        </authorList>
    </citation>
    <scope>NUCLEOTIDE SEQUENCE</scope>
</reference>
<reference evidence="1" key="2">
    <citation type="journal article" date="2015" name="Fish Shellfish Immunol.">
        <title>Early steps in the European eel (Anguilla anguilla)-Vibrio vulnificus interaction in the gills: Role of the RtxA13 toxin.</title>
        <authorList>
            <person name="Callol A."/>
            <person name="Pajuelo D."/>
            <person name="Ebbesson L."/>
            <person name="Teles M."/>
            <person name="MacKenzie S."/>
            <person name="Amaro C."/>
        </authorList>
    </citation>
    <scope>NUCLEOTIDE SEQUENCE</scope>
</reference>
<organism evidence="1">
    <name type="scientific">Anguilla anguilla</name>
    <name type="common">European freshwater eel</name>
    <name type="synonym">Muraena anguilla</name>
    <dbReference type="NCBI Taxonomy" id="7936"/>
    <lineage>
        <taxon>Eukaryota</taxon>
        <taxon>Metazoa</taxon>
        <taxon>Chordata</taxon>
        <taxon>Craniata</taxon>
        <taxon>Vertebrata</taxon>
        <taxon>Euteleostomi</taxon>
        <taxon>Actinopterygii</taxon>
        <taxon>Neopterygii</taxon>
        <taxon>Teleostei</taxon>
        <taxon>Anguilliformes</taxon>
        <taxon>Anguillidae</taxon>
        <taxon>Anguilla</taxon>
    </lineage>
</organism>
<sequence length="32" mass="3730">MVDSQCNSYRESFFHNILDGLKTIVHKTYLIG</sequence>